<dbReference type="AlphaFoldDB" id="A0A0G1CGC4"/>
<organism evidence="2 3">
    <name type="scientific">Candidatus Magasanikbacteria bacterium GW2011_GWA2_42_32</name>
    <dbReference type="NCBI Taxonomy" id="1619039"/>
    <lineage>
        <taxon>Bacteria</taxon>
        <taxon>Candidatus Magasanikiibacteriota</taxon>
    </lineage>
</organism>
<gene>
    <name evidence="2" type="ORF">UV20_C0001G0241</name>
</gene>
<evidence type="ECO:0000256" key="1">
    <source>
        <dbReference type="SAM" id="MobiDB-lite"/>
    </source>
</evidence>
<name>A0A0G1CGC4_9BACT</name>
<feature type="compositionally biased region" description="Gly residues" evidence="1">
    <location>
        <begin position="151"/>
        <end position="164"/>
    </location>
</feature>
<reference evidence="2 3" key="1">
    <citation type="journal article" date="2015" name="Nature">
        <title>rRNA introns, odd ribosomes, and small enigmatic genomes across a large radiation of phyla.</title>
        <authorList>
            <person name="Brown C.T."/>
            <person name="Hug L.A."/>
            <person name="Thomas B.C."/>
            <person name="Sharon I."/>
            <person name="Castelle C.J."/>
            <person name="Singh A."/>
            <person name="Wilkins M.J."/>
            <person name="Williams K.H."/>
            <person name="Banfield J.F."/>
        </authorList>
    </citation>
    <scope>NUCLEOTIDE SEQUENCE [LARGE SCALE GENOMIC DNA]</scope>
</reference>
<accession>A0A0G1CGC4</accession>
<evidence type="ECO:0000313" key="2">
    <source>
        <dbReference type="EMBL" id="KKS57601.1"/>
    </source>
</evidence>
<dbReference type="EMBL" id="LCDO01000001">
    <property type="protein sequence ID" value="KKS57601.1"/>
    <property type="molecule type" value="Genomic_DNA"/>
</dbReference>
<sequence length="256" mass="26454">MKNGSNGNGLTTTLPIKNKAGQVVGHKEVVTYRGLLARAHEDHLVSIETSLLQYPSETNNQTAVVLAKAATSKGSFTGLGDASPSNVNPMIVPHLIRMAETRAKARALRDAVNIGVVCLEELGAELGGEGLYEGDMTAAGEPTPPDKSNGTGNGNGNGANGGNGEAQASPGTGNGNAAAHAFGLDMPMTDSQRKYLFRLLAAKGILGEAAKTWLLQRFNVEALKDVPKNAASDLIDQLISENGHGPAAEVSHAHSA</sequence>
<proteinExistence type="predicted"/>
<feature type="region of interest" description="Disordered" evidence="1">
    <location>
        <begin position="133"/>
        <end position="174"/>
    </location>
</feature>
<comment type="caution">
    <text evidence="2">The sequence shown here is derived from an EMBL/GenBank/DDBJ whole genome shotgun (WGS) entry which is preliminary data.</text>
</comment>
<protein>
    <submittedName>
        <fullName evidence="2">Uncharacterized protein</fullName>
    </submittedName>
</protein>
<evidence type="ECO:0000313" key="3">
    <source>
        <dbReference type="Proteomes" id="UP000034837"/>
    </source>
</evidence>
<dbReference type="Proteomes" id="UP000034837">
    <property type="component" value="Unassembled WGS sequence"/>
</dbReference>